<evidence type="ECO:0000313" key="2">
    <source>
        <dbReference type="Proteomes" id="UP000688137"/>
    </source>
</evidence>
<comment type="caution">
    <text evidence="1">The sequence shown here is derived from an EMBL/GenBank/DDBJ whole genome shotgun (WGS) entry which is preliminary data.</text>
</comment>
<dbReference type="EMBL" id="CAJJDM010000003">
    <property type="protein sequence ID" value="CAD8044312.1"/>
    <property type="molecule type" value="Genomic_DNA"/>
</dbReference>
<dbReference type="Proteomes" id="UP000688137">
    <property type="component" value="Unassembled WGS sequence"/>
</dbReference>
<dbReference type="AlphaFoldDB" id="A0A8S1JPC1"/>
<protein>
    <submittedName>
        <fullName evidence="1">Uncharacterized protein</fullName>
    </submittedName>
</protein>
<keyword evidence="2" id="KW-1185">Reference proteome</keyword>
<reference evidence="1" key="1">
    <citation type="submission" date="2021-01" db="EMBL/GenBank/DDBJ databases">
        <authorList>
            <consortium name="Genoscope - CEA"/>
            <person name="William W."/>
        </authorList>
    </citation>
    <scope>NUCLEOTIDE SEQUENCE</scope>
</reference>
<organism evidence="1 2">
    <name type="scientific">Paramecium primaurelia</name>
    <dbReference type="NCBI Taxonomy" id="5886"/>
    <lineage>
        <taxon>Eukaryota</taxon>
        <taxon>Sar</taxon>
        <taxon>Alveolata</taxon>
        <taxon>Ciliophora</taxon>
        <taxon>Intramacronucleata</taxon>
        <taxon>Oligohymenophorea</taxon>
        <taxon>Peniculida</taxon>
        <taxon>Parameciidae</taxon>
        <taxon>Paramecium</taxon>
    </lineage>
</organism>
<proteinExistence type="predicted"/>
<evidence type="ECO:0000313" key="1">
    <source>
        <dbReference type="EMBL" id="CAD8044312.1"/>
    </source>
</evidence>
<name>A0A8S1JPC1_PARPR</name>
<sequence>MIKLSHQYNFNKVYQRLYKNAISYQFLKLIEQLTIWKQILILNICFKKSISQIESLKIFWFLHIDNQLRCFIFKFIAGLNPHLTMLIFYKKTQIFQRYLYQFIKINNKDINNEGRNQICQIFNNYQKNLVFIIEEFYIWIYQLF</sequence>
<gene>
    <name evidence="1" type="ORF">PPRIM_AZ9-3.1.T0060395</name>
</gene>
<accession>A0A8S1JPC1</accession>